<sequence length="34" mass="3812">MVTERAKEAEEQKNCRGKKGEARIKGILNLLIAI</sequence>
<dbReference type="EMBL" id="CM001555">
    <property type="protein sequence ID" value="EJG06453.1"/>
    <property type="molecule type" value="Genomic_DNA"/>
</dbReference>
<dbReference type="AlphaFoldDB" id="J1ANL6"/>
<evidence type="ECO:0000313" key="1">
    <source>
        <dbReference type="EMBL" id="EJG06453.1"/>
    </source>
</evidence>
<organism evidence="1 2">
    <name type="scientific">Methanofollis liminatans DSM 4140</name>
    <dbReference type="NCBI Taxonomy" id="28892"/>
    <lineage>
        <taxon>Archaea</taxon>
        <taxon>Methanobacteriati</taxon>
        <taxon>Methanobacteriota</taxon>
        <taxon>Stenosarchaea group</taxon>
        <taxon>Methanomicrobia</taxon>
        <taxon>Methanomicrobiales</taxon>
        <taxon>Methanomicrobiaceae</taxon>
        <taxon>Methanofollis</taxon>
    </lineage>
</organism>
<accession>J1ANL6</accession>
<proteinExistence type="predicted"/>
<evidence type="ECO:0000313" key="2">
    <source>
        <dbReference type="Proteomes" id="UP000005095"/>
    </source>
</evidence>
<name>J1ANL6_9EURY</name>
<gene>
    <name evidence="1" type="ORF">Metli_0485</name>
</gene>
<keyword evidence="2" id="KW-1185">Reference proteome</keyword>
<reference evidence="1 2" key="1">
    <citation type="submission" date="2011-08" db="EMBL/GenBank/DDBJ databases">
        <title>The complete genome of Methanofollis liminatans DSM 4140.</title>
        <authorList>
            <consortium name="US DOE Joint Genome Institute (JGI-PGF)"/>
            <person name="Lucas S."/>
            <person name="Han J."/>
            <person name="Lapidus A."/>
            <person name="Bruce D."/>
            <person name="Goodwin L."/>
            <person name="Pitluck S."/>
            <person name="Peters L."/>
            <person name="Kyrpides N."/>
            <person name="Mavromatis K."/>
            <person name="Ivanova N."/>
            <person name="Mikhailova N."/>
            <person name="Lu M."/>
            <person name="Detter J.C."/>
            <person name="Tapia R."/>
            <person name="Han C."/>
            <person name="Land M."/>
            <person name="Hauser L."/>
            <person name="Markowitz V."/>
            <person name="Cheng J.-F."/>
            <person name="Hugenholtz P."/>
            <person name="Woyke T."/>
            <person name="Wu D."/>
            <person name="Spring S."/>
            <person name="Schuler E."/>
            <person name="Brambilla E."/>
            <person name="Klenk H.-P."/>
            <person name="Eisen J.A."/>
        </authorList>
    </citation>
    <scope>NUCLEOTIDE SEQUENCE [LARGE SCALE GENOMIC DNA]</scope>
    <source>
        <strain evidence="1 2">DSM 4140</strain>
    </source>
</reference>
<dbReference type="Proteomes" id="UP000005095">
    <property type="component" value="Chromosome"/>
</dbReference>
<dbReference type="STRING" id="28892.Metli_0485"/>
<protein>
    <submittedName>
        <fullName evidence="1">Uncharacterized protein</fullName>
    </submittedName>
</protein>
<dbReference type="HOGENOM" id="CLU_3371349_0_0_2"/>